<feature type="domain" description="RapA2 cadherin-like" evidence="4">
    <location>
        <begin position="511"/>
        <end position="570"/>
    </location>
</feature>
<evidence type="ECO:0000313" key="5">
    <source>
        <dbReference type="EMBL" id="VVD77153.1"/>
    </source>
</evidence>
<dbReference type="RefSeq" id="WP_191628829.1">
    <property type="nucleotide sequence ID" value="NZ_CABPRZ010000003.1"/>
</dbReference>
<feature type="domain" description="RapA2 cadherin-like" evidence="4">
    <location>
        <begin position="610"/>
        <end position="667"/>
    </location>
</feature>
<dbReference type="InterPro" id="IPR006626">
    <property type="entry name" value="PbH1"/>
</dbReference>
<dbReference type="Pfam" id="PF17803">
    <property type="entry name" value="Cadherin_4"/>
    <property type="match status" value="2"/>
</dbReference>
<feature type="signal peptide" evidence="3">
    <location>
        <begin position="1"/>
        <end position="32"/>
    </location>
</feature>
<feature type="region of interest" description="Disordered" evidence="2">
    <location>
        <begin position="2930"/>
        <end position="2957"/>
    </location>
</feature>
<keyword evidence="3" id="KW-0732">Signal</keyword>
<evidence type="ECO:0000256" key="2">
    <source>
        <dbReference type="SAM" id="MobiDB-lite"/>
    </source>
</evidence>
<feature type="compositionally biased region" description="Polar residues" evidence="2">
    <location>
        <begin position="2931"/>
        <end position="2957"/>
    </location>
</feature>
<comment type="subcellular location">
    <subcellularLocation>
        <location evidence="1">Periplasm</location>
    </subcellularLocation>
</comment>
<name>A0A5E4SQH6_9BURK</name>
<dbReference type="GO" id="GO:0042597">
    <property type="term" value="C:periplasmic space"/>
    <property type="evidence" value="ECO:0007669"/>
    <property type="project" value="UniProtKB-SubCell"/>
</dbReference>
<accession>A0A5E4SQH6</accession>
<dbReference type="InterPro" id="IPR040853">
    <property type="entry name" value="RapA2_cadherin-like"/>
</dbReference>
<evidence type="ECO:0000256" key="3">
    <source>
        <dbReference type="SAM" id="SignalP"/>
    </source>
</evidence>
<evidence type="ECO:0000259" key="4">
    <source>
        <dbReference type="Pfam" id="PF17803"/>
    </source>
</evidence>
<dbReference type="SUPFAM" id="SSF117074">
    <property type="entry name" value="Hypothetical protein PA1324"/>
    <property type="match status" value="1"/>
</dbReference>
<proteinExistence type="predicted"/>
<dbReference type="InterPro" id="IPR013783">
    <property type="entry name" value="Ig-like_fold"/>
</dbReference>
<sequence>MRPIQFKATLCGLAKAGIAASMLVLATGAAFAQTVSLTAKSANAALPDGQLVPMWGYSCGAAASATCTALNPSAAALGNWSPVVITVAPGPLTISLTNNLPAGVPTSMVIVGQVGGGLGAAPSRAANPVHATQAATWPIAGNSNGATFTPPTQLPAGRVQSFGTEVATNGTTTLSWTSLKPGTYLIESGTHPSIQGPMGLYGVLVVTTAPTTTNPAGTAYTGVTYNADVPLLLSEIDAVQNAAVAKAVATVGFKETANVVLRDTVSAVTVNSAGTGYHVGDAVAFSGGVAAGDASVAAAATVASVDANGGITSINVTSGGSGYSSVPGATVTRSSGTGTNAVVTAVLVLGGDMCTGGAGACYPPAVNYDPRYYLINGVAFDRTNLVKSQFSAAAPAATGQVLLRFVNAGLRMHVPTVVGAQTGTPPVSGFSLIAEDGNLLPGIRKVQSEVFLAAGKTYDVMMNAPATGAPALPVFDRQLSLSTDNQRDGGMQAYISVNNGALPTTAAGLTAVANNDTYNLVPGNPLIVSDPAKGVIANDIGVYGVTLVQTPGSGPSAGTVSLNPDGTFTYVPNPGTTTDTFTYYANGNPAIHATVTLQPCTVISGCMSANPPTITNQSYTSTVASRMVLSPPGLLASANDPSGLKLTAALVGNATGGTVTVNPDGSFAASPTAAPAAGGTATVSFQYKAVNSQNTAAVNAQNTSSQMATATVTFVGGSGLNVVVKDAPTGLPINDYRWIIEEDRTFQIDPACQVNQTSTATRPAGCPPLPVPSVGTNFHTSYMPVVASGCWGTFACEAGQTVFDPASNSHLPAVCDIGNGKCRTDAAQQTPVNPGQVVLDPTKRYYLSILPGDAGNPFASGAGAPVTMNGTTRPFSIATDCGTYAVGAAKWLPGTGTCGHGLGGAPLAAGQKSVNVVLQQTPLPTATVSVYVFEDDSPLNGEVDVHGGVENFGDSREPGLGGFEIKMWDDYGSTGDATGQMSYDMFNMPLSNALQSKIDPATGLYACPISVKKDGLVGMIPTCPKYESDGKTLSPLVGQAVITNLMPGRYGIIATPAADRIGRGEEWLQTNTLDGQKAHDSFIRVGGPTYFQEFGPAGFHVAIGFANPKIINDRRTNAAKTGLCDVAGAACGNSITGRVTNLHYSRPPNENLYGSGSRDSLAFTQCYVSAGDPDGDDIAFTKCNQDGTFTLSNLPDGTIRVTVFDQWNDQIVDGLAKAVAVSGGQTVNLGDLPVLQWHTNLYTRTFIDLHGDGVSHPDDPGLALVPTNIRFRDGSYSNFNNTDLNGYAPFNEVFPLFNWYVVDPDPTRFKNTGTHVVYDAGGPTDGTGLPGAGTSTIAKFFANTVESSTAQLPAALRVPGAVYCGNADCTGYSIKNGPGSSAASPSTGRIDPPWVTSMGWQGFSGQNQFIEFGKTPFVAGENGGIRGEVAYASTRAFDDPTLTVHAKWLPNVPNVTVNLYQEGTAADGTTSLKLVDTTKTTSWDDWAQGFRSDGMPNMNCPGQENGTKDPFFFTLAGSKQWLNPNTAMPNNSQFKCYDGMHAFNQVQPAPFDGSYQFPSVTGRDPNTGKPTATNCKICTANPSKDGTVVLPAGKYVVEVIVPPGYELMKEEDKNILIGDNFIAPVTQQFGALTNIFIIPDQAAVNASQNPNNAQNPTTDLGSSPRREGDTGSVEQFWPCVGTLRIVPDYLSLFPGALEVAPFAGASRHLCDRKEVLLNDQMSVQTKFYIFSSTHVAAHFTGFMLDDFSAEFDPFSPQFGEKFAVPNVPVSLKDFTGNEMSRVYSDQWGIFNGLTYSTWEVNPPNPTGYAPNMMIACMNDPDKPDPANPGKTIRDPLYNPAYSQFCYEIPFMPGLTQYMDTPVVPVQAFASGYNPPDCAYPDATPAVSTVLGDLIPKNTKIAASGNGNGPWVSQPGHVLTINALGDQTVPNNAYSGPAATTPPFNQKFITRHYGFGTTKGTVTVNGFPATVNGWSDTQIQIQVPAIPPAGFPVPPGTKASSCPIQQRNTGFGVGPAYCGELVITAANGKKSVDAVTVTIGGKTPIYISGENAANNAIQSVIDDTTNVTPGDMIVVGPGTYNEMLLMWRPLRLQGVGAPSVIVNANTHPSGKLDPWRREVNCLFGIALDGAPITGTHPYDPANLNSCKLGSSMEGKVDAIPFEPVFGWDSNANGNLAELLIEPSLMGAYEGAGITVLGKGVTADPVCVANGTCPPLTNSSTDCNNNPSNFLCNPSRIDAMSFSNSSQGGGGIFVHGYNHNIEIANNRVFANAGTLTGGITIGQVEVPDGIIGGADGNTQQPFNFNMNVNVHNNAVTSNASYGDEINSSTPASAGGVTFCSGADNYHFNYNWVCGNMSSGDGGGMAHFGFSYNGDISHNWVLFNQSNNPTLPTYGGGIIAQGVPPDATFCENALADTDCAPELSDGIGPNLTIDSNLIIGNTAESGKGGGLRLQAVNGTDVQRYPTTPAAWYQVKVVNNIIANNVAGWAGGGVSLQDAVAVNFINNTVVSNDSTASAGVLFNTAAASQANVPPPTTCVTTGSETVCTPIPTPTPNTSYPLPAGLETAPHTALFSAVFPTTGVTCPTGGPSCAKYSNPVLTNNIFWQNRSFSIQVGGQGAGIQQNIVTLQPALPSQTSTGSCPSGANYWDIGVYNDKGPRDHSSGLTLNPTFSILTDTTGYAGTNKGTAPGVISQYCNGARVPPENGGLGYAVPPGIADAVLPNPMFALQPSAVPDEGNNWINMSYGPLSLVNASIASGSPGYNAMLGNYSITSSSAAYNVGTGAGAPPVDIFGTQRPQPRFGGSGIDIGAVEVPGLLSGGAGPLLASLTGGPVGTTTSGGPALAPSTQPFGTVTRGTTGPVHLFTLTNSGSTTVSGIGNPTTTPTGSGFVIVPQQTNCGSVNPVNTANSRVTSLAPGASCVIAVQFNPPATAGAGSTQNGTLNITDSPGTQTSSLQGTAQ</sequence>
<dbReference type="SUPFAM" id="SSF51126">
    <property type="entry name" value="Pectin lyase-like"/>
    <property type="match status" value="1"/>
</dbReference>
<evidence type="ECO:0000256" key="1">
    <source>
        <dbReference type="ARBA" id="ARBA00004418"/>
    </source>
</evidence>
<dbReference type="Gene3D" id="2.60.40.10">
    <property type="entry name" value="Immunoglobulins"/>
    <property type="match status" value="2"/>
</dbReference>
<dbReference type="Proteomes" id="UP000414233">
    <property type="component" value="Unassembled WGS sequence"/>
</dbReference>
<dbReference type="InterPro" id="IPR008972">
    <property type="entry name" value="Cupredoxin"/>
</dbReference>
<dbReference type="Gene3D" id="2.60.40.420">
    <property type="entry name" value="Cupredoxins - blue copper proteins"/>
    <property type="match status" value="1"/>
</dbReference>
<dbReference type="EMBL" id="CABPRZ010000003">
    <property type="protein sequence ID" value="VVD77153.1"/>
    <property type="molecule type" value="Genomic_DNA"/>
</dbReference>
<reference evidence="5 6" key="1">
    <citation type="submission" date="2019-08" db="EMBL/GenBank/DDBJ databases">
        <authorList>
            <person name="Peeters C."/>
        </authorList>
    </citation>
    <scope>NUCLEOTIDE SEQUENCE [LARGE SCALE GENOMIC DNA]</scope>
    <source>
        <strain evidence="5 6">LMG 30175</strain>
    </source>
</reference>
<keyword evidence="6" id="KW-1185">Reference proteome</keyword>
<feature type="region of interest" description="Disordered" evidence="2">
    <location>
        <begin position="1647"/>
        <end position="1671"/>
    </location>
</feature>
<evidence type="ECO:0000313" key="6">
    <source>
        <dbReference type="Proteomes" id="UP000414233"/>
    </source>
</evidence>
<feature type="chain" id="PRO_5022860772" description="RapA2 cadherin-like domain-containing protein" evidence="3">
    <location>
        <begin position="33"/>
        <end position="2957"/>
    </location>
</feature>
<protein>
    <recommendedName>
        <fullName evidence="4">RapA2 cadherin-like domain-containing protein</fullName>
    </recommendedName>
</protein>
<gene>
    <name evidence="5" type="ORF">PTE30175_00870</name>
</gene>
<dbReference type="InterPro" id="IPR011050">
    <property type="entry name" value="Pectin_lyase_fold/virulence"/>
</dbReference>
<dbReference type="SMART" id="SM00710">
    <property type="entry name" value="PbH1"/>
    <property type="match status" value="9"/>
</dbReference>
<organism evidence="5 6">
    <name type="scientific">Pandoraea terrae</name>
    <dbReference type="NCBI Taxonomy" id="1537710"/>
    <lineage>
        <taxon>Bacteria</taxon>
        <taxon>Pseudomonadati</taxon>
        <taxon>Pseudomonadota</taxon>
        <taxon>Betaproteobacteria</taxon>
        <taxon>Burkholderiales</taxon>
        <taxon>Burkholderiaceae</taxon>
        <taxon>Pandoraea</taxon>
    </lineage>
</organism>